<keyword evidence="1" id="KW-0862">Zinc</keyword>
<evidence type="ECO:0000259" key="4">
    <source>
        <dbReference type="SMART" id="SM01402"/>
    </source>
</evidence>
<dbReference type="InterPro" id="IPR011332">
    <property type="entry name" value="Ribosomal_zn-bd"/>
</dbReference>
<dbReference type="EMBL" id="AB996604">
    <property type="protein sequence ID" value="BAS02010.1"/>
    <property type="molecule type" value="Genomic_DNA"/>
</dbReference>
<dbReference type="InterPro" id="IPR002906">
    <property type="entry name" value="Ribosomal_eS31"/>
</dbReference>
<keyword evidence="5" id="KW-0542">Nucleomorph</keyword>
<keyword evidence="2 5" id="KW-0689">Ribosomal protein</keyword>
<feature type="domain" description="Small ribosomal subunit protein eS31" evidence="4">
    <location>
        <begin position="40"/>
        <end position="83"/>
    </location>
</feature>
<accession>A0A0H5BKZ6</accession>
<dbReference type="GO" id="GO:1990904">
    <property type="term" value="C:ribonucleoprotein complex"/>
    <property type="evidence" value="ECO:0007669"/>
    <property type="project" value="UniProtKB-KW"/>
</dbReference>
<dbReference type="SUPFAM" id="SSF57829">
    <property type="entry name" value="Zn-binding ribosomal proteins"/>
    <property type="match status" value="1"/>
</dbReference>
<keyword evidence="3" id="KW-0687">Ribonucleoprotein</keyword>
<dbReference type="GO" id="GO:0006412">
    <property type="term" value="P:translation"/>
    <property type="evidence" value="ECO:0007669"/>
    <property type="project" value="InterPro"/>
</dbReference>
<dbReference type="InterPro" id="IPR038582">
    <property type="entry name" value="Ribosomal_eS31_euk-type_sf"/>
</dbReference>
<dbReference type="SMART" id="SM01402">
    <property type="entry name" value="Ribosomal_S27"/>
    <property type="match status" value="1"/>
</dbReference>
<dbReference type="AlphaFoldDB" id="A0A0H5BKZ6"/>
<protein>
    <submittedName>
        <fullName evidence="5">Ribosomal protein S27a</fullName>
    </submittedName>
</protein>
<gene>
    <name evidence="5" type="primary">rps27A</name>
</gene>
<sequence>MIYKLINLDYLLGGKKKKKKKIPSTPKKTKHKRKKEKLSILKIIKINSKQIKVNKLCPNPECVQISFLANHKLRKHCGKCGYSSYNNRLSKKSILFFKGN</sequence>
<evidence type="ECO:0000256" key="3">
    <source>
        <dbReference type="ARBA" id="ARBA00023274"/>
    </source>
</evidence>
<organism evidence="5">
    <name type="scientific">Amorphochlora amoebiformis</name>
    <dbReference type="NCBI Taxonomy" id="1561963"/>
    <lineage>
        <taxon>Eukaryota</taxon>
        <taxon>Sar</taxon>
        <taxon>Rhizaria</taxon>
        <taxon>Cercozoa</taxon>
        <taxon>Chlorarachniophyceae</taxon>
        <taxon>Amorphochlora</taxon>
    </lineage>
</organism>
<reference evidence="5" key="1">
    <citation type="journal article" date="2015" name="Genome Biol. Evol.">
        <title>Nucleomorph Genome Sequences of Two Chlorarachniophytes, Amorphochlora amoebiformis and Lotharella vacuolata.</title>
        <authorList>
            <person name="Suzuki S."/>
            <person name="Shirato S."/>
            <person name="Hirakawa Y."/>
            <person name="Ishida K."/>
        </authorList>
    </citation>
    <scope>NUCLEOTIDE SEQUENCE</scope>
    <source>
        <strain evidence="5">CCMP2058</strain>
    </source>
</reference>
<dbReference type="Pfam" id="PF01599">
    <property type="entry name" value="Ribosomal_S27"/>
    <property type="match status" value="1"/>
</dbReference>
<evidence type="ECO:0000313" key="5">
    <source>
        <dbReference type="EMBL" id="BAS02010.1"/>
    </source>
</evidence>
<dbReference type="GO" id="GO:0005840">
    <property type="term" value="C:ribosome"/>
    <property type="evidence" value="ECO:0007669"/>
    <property type="project" value="UniProtKB-KW"/>
</dbReference>
<dbReference type="Gene3D" id="6.20.50.150">
    <property type="match status" value="1"/>
</dbReference>
<evidence type="ECO:0000256" key="1">
    <source>
        <dbReference type="ARBA" id="ARBA00022833"/>
    </source>
</evidence>
<dbReference type="GO" id="GO:0003735">
    <property type="term" value="F:structural constituent of ribosome"/>
    <property type="evidence" value="ECO:0007669"/>
    <property type="project" value="InterPro"/>
</dbReference>
<proteinExistence type="predicted"/>
<evidence type="ECO:0000256" key="2">
    <source>
        <dbReference type="ARBA" id="ARBA00022980"/>
    </source>
</evidence>
<geneLocation type="nucleomorph" evidence="5"/>
<name>A0A0H5BKZ6_9EUKA</name>